<proteinExistence type="predicted"/>
<feature type="non-terminal residue" evidence="1">
    <location>
        <position position="59"/>
    </location>
</feature>
<dbReference type="AlphaFoldDB" id="A0A6H5HEA2"/>
<organism evidence="1 2">
    <name type="scientific">Nesidiocoris tenuis</name>
    <dbReference type="NCBI Taxonomy" id="355587"/>
    <lineage>
        <taxon>Eukaryota</taxon>
        <taxon>Metazoa</taxon>
        <taxon>Ecdysozoa</taxon>
        <taxon>Arthropoda</taxon>
        <taxon>Hexapoda</taxon>
        <taxon>Insecta</taxon>
        <taxon>Pterygota</taxon>
        <taxon>Neoptera</taxon>
        <taxon>Paraneoptera</taxon>
        <taxon>Hemiptera</taxon>
        <taxon>Heteroptera</taxon>
        <taxon>Panheteroptera</taxon>
        <taxon>Cimicomorpha</taxon>
        <taxon>Miridae</taxon>
        <taxon>Dicyphina</taxon>
        <taxon>Nesidiocoris</taxon>
    </lineage>
</organism>
<accession>A0A6H5HEA2</accession>
<dbReference type="EMBL" id="CADCXU010030052">
    <property type="protein sequence ID" value="CAB0016164.1"/>
    <property type="molecule type" value="Genomic_DNA"/>
</dbReference>
<protein>
    <submittedName>
        <fullName evidence="1">Uncharacterized protein</fullName>
    </submittedName>
</protein>
<dbReference type="Proteomes" id="UP000479000">
    <property type="component" value="Unassembled WGS sequence"/>
</dbReference>
<evidence type="ECO:0000313" key="1">
    <source>
        <dbReference type="EMBL" id="CAB0016164.1"/>
    </source>
</evidence>
<evidence type="ECO:0000313" key="2">
    <source>
        <dbReference type="Proteomes" id="UP000479000"/>
    </source>
</evidence>
<reference evidence="1 2" key="1">
    <citation type="submission" date="2020-02" db="EMBL/GenBank/DDBJ databases">
        <authorList>
            <person name="Ferguson B K."/>
        </authorList>
    </citation>
    <scope>NUCLEOTIDE SEQUENCE [LARGE SCALE GENOMIC DNA]</scope>
</reference>
<name>A0A6H5HEA2_9HEMI</name>
<sequence length="59" mass="6759">MTKKTNGDPGWGRQYNLMMTRPACTIQPNAMIGKRPTYFINVPKTREQMALTTPKQIMT</sequence>
<keyword evidence="2" id="KW-1185">Reference proteome</keyword>
<gene>
    <name evidence="1" type="ORF">NTEN_LOCUS20444</name>
</gene>